<dbReference type="EC" id="3.1.-.-" evidence="2"/>
<dbReference type="Proteomes" id="UP001597215">
    <property type="component" value="Unassembled WGS sequence"/>
</dbReference>
<accession>A0ABW4MHJ1</accession>
<keyword evidence="2" id="KW-0378">Hydrolase</keyword>
<gene>
    <name evidence="2" type="ORF">ACFSAG_13360</name>
</gene>
<protein>
    <submittedName>
        <fullName evidence="2">Metallophosphoesterase family protein</fullName>
        <ecNumber evidence="2">3.1.-.-</ecNumber>
    </submittedName>
</protein>
<evidence type="ECO:0000313" key="3">
    <source>
        <dbReference type="Proteomes" id="UP001597215"/>
    </source>
</evidence>
<keyword evidence="3" id="KW-1185">Reference proteome</keyword>
<dbReference type="CDD" id="cd00144">
    <property type="entry name" value="MPP_PPP_family"/>
    <property type="match status" value="1"/>
</dbReference>
<dbReference type="RefSeq" id="WP_381515744.1">
    <property type="nucleotide sequence ID" value="NZ_JBHUEL010000011.1"/>
</dbReference>
<name>A0ABW4MHJ1_9SPHN</name>
<dbReference type="PANTHER" id="PTHR42850:SF4">
    <property type="entry name" value="ZINC-DEPENDENT ENDOPOLYPHOSPHATASE"/>
    <property type="match status" value="1"/>
</dbReference>
<sequence>MARTMLGRLFRKAAPSRPLDTARVPDGVRVYAIGDIHGRNDLLQDLLAKIDADDKARGGADTQIIFLGDLVDRGPDSAGVIETAMALKGQGRKVRYLMGNHEEVFVKACRDRDTKTLRFFLRIGGDATLQSYSITRAEYIELDIEQLAERLETLVPEQHLEFLESFEDMIVVGDYAFVHAGIRPGVPLSEQRKSDLRWIRDEFVGQRGDLEKVIVYGHTIYDDIDERGSRIGIDTGAYASGKLTAIGLEGSDRWYLQT</sequence>
<proteinExistence type="predicted"/>
<dbReference type="EMBL" id="JBHUEL010000011">
    <property type="protein sequence ID" value="MFD1767829.1"/>
    <property type="molecule type" value="Genomic_DNA"/>
</dbReference>
<dbReference type="Pfam" id="PF00149">
    <property type="entry name" value="Metallophos"/>
    <property type="match status" value="1"/>
</dbReference>
<reference evidence="3" key="1">
    <citation type="journal article" date="2019" name="Int. J. Syst. Evol. Microbiol.">
        <title>The Global Catalogue of Microorganisms (GCM) 10K type strain sequencing project: providing services to taxonomists for standard genome sequencing and annotation.</title>
        <authorList>
            <consortium name="The Broad Institute Genomics Platform"/>
            <consortium name="The Broad Institute Genome Sequencing Center for Infectious Disease"/>
            <person name="Wu L."/>
            <person name="Ma J."/>
        </authorList>
    </citation>
    <scope>NUCLEOTIDE SEQUENCE [LARGE SCALE GENOMIC DNA]</scope>
    <source>
        <strain evidence="3">CGMCC 1.12449</strain>
    </source>
</reference>
<dbReference type="PANTHER" id="PTHR42850">
    <property type="entry name" value="METALLOPHOSPHOESTERASE"/>
    <property type="match status" value="1"/>
</dbReference>
<dbReference type="SUPFAM" id="SSF56300">
    <property type="entry name" value="Metallo-dependent phosphatases"/>
    <property type="match status" value="1"/>
</dbReference>
<dbReference type="Gene3D" id="3.60.21.10">
    <property type="match status" value="1"/>
</dbReference>
<comment type="caution">
    <text evidence="2">The sequence shown here is derived from an EMBL/GenBank/DDBJ whole genome shotgun (WGS) entry which is preliminary data.</text>
</comment>
<dbReference type="InterPro" id="IPR050126">
    <property type="entry name" value="Ap4A_hydrolase"/>
</dbReference>
<evidence type="ECO:0000259" key="1">
    <source>
        <dbReference type="Pfam" id="PF00149"/>
    </source>
</evidence>
<dbReference type="InterPro" id="IPR029052">
    <property type="entry name" value="Metallo-depent_PP-like"/>
</dbReference>
<evidence type="ECO:0000313" key="2">
    <source>
        <dbReference type="EMBL" id="MFD1767829.1"/>
    </source>
</evidence>
<dbReference type="GO" id="GO:0016787">
    <property type="term" value="F:hydrolase activity"/>
    <property type="evidence" value="ECO:0007669"/>
    <property type="project" value="UniProtKB-KW"/>
</dbReference>
<feature type="domain" description="Calcineurin-like phosphoesterase" evidence="1">
    <location>
        <begin position="29"/>
        <end position="221"/>
    </location>
</feature>
<organism evidence="2 3">
    <name type="scientific">Sphingorhabdus buctiana</name>
    <dbReference type="NCBI Taxonomy" id="1508805"/>
    <lineage>
        <taxon>Bacteria</taxon>
        <taxon>Pseudomonadati</taxon>
        <taxon>Pseudomonadota</taxon>
        <taxon>Alphaproteobacteria</taxon>
        <taxon>Sphingomonadales</taxon>
        <taxon>Sphingomonadaceae</taxon>
        <taxon>Sphingorhabdus</taxon>
    </lineage>
</organism>
<dbReference type="InterPro" id="IPR004843">
    <property type="entry name" value="Calcineurin-like_PHP"/>
</dbReference>